<evidence type="ECO:0000313" key="1">
    <source>
        <dbReference type="EMBL" id="KAG8501546.1"/>
    </source>
</evidence>
<gene>
    <name evidence="1" type="ORF">CXB51_004044</name>
</gene>
<dbReference type="EMBL" id="JAHUZN010000002">
    <property type="protein sequence ID" value="KAG8501546.1"/>
    <property type="molecule type" value="Genomic_DNA"/>
</dbReference>
<comment type="caution">
    <text evidence="1">The sequence shown here is derived from an EMBL/GenBank/DDBJ whole genome shotgun (WGS) entry which is preliminary data.</text>
</comment>
<evidence type="ECO:0000313" key="2">
    <source>
        <dbReference type="Proteomes" id="UP000701853"/>
    </source>
</evidence>
<organism evidence="1 2">
    <name type="scientific">Gossypium anomalum</name>
    <dbReference type="NCBI Taxonomy" id="47600"/>
    <lineage>
        <taxon>Eukaryota</taxon>
        <taxon>Viridiplantae</taxon>
        <taxon>Streptophyta</taxon>
        <taxon>Embryophyta</taxon>
        <taxon>Tracheophyta</taxon>
        <taxon>Spermatophyta</taxon>
        <taxon>Magnoliopsida</taxon>
        <taxon>eudicotyledons</taxon>
        <taxon>Gunneridae</taxon>
        <taxon>Pentapetalae</taxon>
        <taxon>rosids</taxon>
        <taxon>malvids</taxon>
        <taxon>Malvales</taxon>
        <taxon>Malvaceae</taxon>
        <taxon>Malvoideae</taxon>
        <taxon>Gossypium</taxon>
    </lineage>
</organism>
<protein>
    <submittedName>
        <fullName evidence="1">Uncharacterized protein</fullName>
    </submittedName>
</protein>
<proteinExistence type="predicted"/>
<keyword evidence="2" id="KW-1185">Reference proteome</keyword>
<accession>A0A8J6DAS4</accession>
<sequence>MFVVTRSTACALKGESFDRQKFSQEPISGFSDTTVERPWDFSYTVCSSKRRVRAASRDSGSWSLSWDAATCINLSIPYSLIPSTP</sequence>
<reference evidence="1 2" key="1">
    <citation type="journal article" date="2021" name="bioRxiv">
        <title>The Gossypium anomalum genome as a resource for cotton improvement and evolutionary analysis of hybrid incompatibility.</title>
        <authorList>
            <person name="Grover C.E."/>
            <person name="Yuan D."/>
            <person name="Arick M.A."/>
            <person name="Miller E.R."/>
            <person name="Hu G."/>
            <person name="Peterson D.G."/>
            <person name="Wendel J.F."/>
            <person name="Udall J.A."/>
        </authorList>
    </citation>
    <scope>NUCLEOTIDE SEQUENCE [LARGE SCALE GENOMIC DNA]</scope>
    <source>
        <strain evidence="1">JFW-Udall</strain>
        <tissue evidence="1">Leaf</tissue>
    </source>
</reference>
<dbReference type="AlphaFoldDB" id="A0A8J6DAS4"/>
<dbReference type="Proteomes" id="UP000701853">
    <property type="component" value="Chromosome 2"/>
</dbReference>
<name>A0A8J6DAS4_9ROSI</name>